<dbReference type="InterPro" id="IPR032781">
    <property type="entry name" value="ABC_tran_Xtn"/>
</dbReference>
<dbReference type="InterPro" id="IPR003439">
    <property type="entry name" value="ABC_transporter-like_ATP-bd"/>
</dbReference>
<dbReference type="GO" id="GO:0005524">
    <property type="term" value="F:ATP binding"/>
    <property type="evidence" value="ECO:0007669"/>
    <property type="project" value="UniProtKB-KW"/>
</dbReference>
<evidence type="ECO:0000256" key="1">
    <source>
        <dbReference type="ARBA" id="ARBA00022741"/>
    </source>
</evidence>
<gene>
    <name evidence="5" type="ORF">HMPREF9195_01379</name>
</gene>
<dbReference type="PROSITE" id="PS50893">
    <property type="entry name" value="ABC_TRANSPORTER_2"/>
    <property type="match status" value="2"/>
</dbReference>
<dbReference type="InterPro" id="IPR051309">
    <property type="entry name" value="ABCF_ATPase"/>
</dbReference>
<dbReference type="SUPFAM" id="SSF52540">
    <property type="entry name" value="P-loop containing nucleoside triphosphate hydrolases"/>
    <property type="match status" value="2"/>
</dbReference>
<proteinExistence type="predicted"/>
<keyword evidence="2" id="KW-0067">ATP-binding</keyword>
<dbReference type="InterPro" id="IPR032524">
    <property type="entry name" value="ABC_tran_C"/>
</dbReference>
<dbReference type="EMBL" id="ATFE01000011">
    <property type="protein sequence ID" value="EPF28483.1"/>
    <property type="molecule type" value="Genomic_DNA"/>
</dbReference>
<dbReference type="RefSeq" id="WP_016523323.1">
    <property type="nucleotide sequence ID" value="NZ_KE332517.1"/>
</dbReference>
<dbReference type="PANTHER" id="PTHR42855:SF2">
    <property type="entry name" value="DRUG RESISTANCE ABC TRANSPORTER,ATP-BINDING PROTEIN"/>
    <property type="match status" value="1"/>
</dbReference>
<dbReference type="InterPro" id="IPR027417">
    <property type="entry name" value="P-loop_NTPase"/>
</dbReference>
<dbReference type="CDD" id="cd03221">
    <property type="entry name" value="ABCF_EF-3"/>
    <property type="match status" value="2"/>
</dbReference>
<dbReference type="PROSITE" id="PS00211">
    <property type="entry name" value="ABC_TRANSPORTER_1"/>
    <property type="match status" value="2"/>
</dbReference>
<dbReference type="Gene3D" id="3.40.50.300">
    <property type="entry name" value="P-loop containing nucleotide triphosphate hydrolases"/>
    <property type="match status" value="2"/>
</dbReference>
<dbReference type="FunFam" id="3.40.50.300:FF:000011">
    <property type="entry name" value="Putative ABC transporter ATP-binding component"/>
    <property type="match status" value="1"/>
</dbReference>
<sequence length="700" mass="76903">MPFVQLSNISLAFGDRDILQNITLVLTQGTKAALTGANGSGKSTLMKIIAGVMQADSGSISMEKNTRIAYLPQSGIIHRGKTLAEEADTAFSRGAQLVEQLEAVGKLMSEEADAAKAERLAHDYHALQTELEQSGWYFRQRLADETLRGLGFTSEDFTRLTDEFSGGWQMRIALAKILLSGADIIILDEPTNYLDIEARSWLELWLKKFTGGFLLVSHDRSFLDATVNETYELFNGTLKRYAGTYTNYEKTREVELASLIKAYAQQQLEIAKTEDFIRKFRYKATKAAAVQDRVKRLEKLERIELPEHLKKIHFSFPPAPHSGNIALQAEGITKVYGERLVLKDAELTVTKQERLALAGRNGAGKTTFLRILAGEDSAYTGSVKYGAGIITGYFSQDEAERITGSETIMQLMEREAPTHLIPKLYDMLAAFLFRGDDIHKQLSVLSGGEKSRLALLRLLLKPLNLLILDEPTNHLDLHSKDVLLDALQRFEGTVIFVSHDKFFIQGLATRVLELTASATPDAGTRIRNFPGTYDYYLYRIAAEAAGSSAEKSGQTAGYTQFSKSQGTGSSVVGSLSGKAADSSGGGKTRSVFSGSASGVPSGSQAGMPVGSADGGGALSYEEQKKLRAEKRKREKEEERIFAQLAETENKIRELEAQLANPEVYTDGEKARSILQQIQALQATAAELTEQWEALAQTSAF</sequence>
<evidence type="ECO:0000259" key="4">
    <source>
        <dbReference type="PROSITE" id="PS50893"/>
    </source>
</evidence>
<dbReference type="Pfam" id="PF16326">
    <property type="entry name" value="ABC_tran_CTD"/>
    <property type="match status" value="1"/>
</dbReference>
<reference evidence="5 6" key="1">
    <citation type="submission" date="2013-04" db="EMBL/GenBank/DDBJ databases">
        <title>The Genome Sequence of Treponema medium ATCC 700293.</title>
        <authorList>
            <consortium name="The Broad Institute Genomics Platform"/>
            <person name="Earl A."/>
            <person name="Ward D."/>
            <person name="Feldgarden M."/>
            <person name="Gevers D."/>
            <person name="Leonetti C."/>
            <person name="Blanton J.M."/>
            <person name="Dewhirst F.E."/>
            <person name="Izard J."/>
            <person name="Walker B."/>
            <person name="Young S."/>
            <person name="Zeng Q."/>
            <person name="Gargeya S."/>
            <person name="Fitzgerald M."/>
            <person name="Haas B."/>
            <person name="Abouelleil A."/>
            <person name="Allen A.W."/>
            <person name="Alvarado L."/>
            <person name="Arachchi H.M."/>
            <person name="Berlin A.M."/>
            <person name="Chapman S.B."/>
            <person name="Gainer-Dewar J."/>
            <person name="Goldberg J."/>
            <person name="Griggs A."/>
            <person name="Gujja S."/>
            <person name="Hansen M."/>
            <person name="Howarth C."/>
            <person name="Imamovic A."/>
            <person name="Ireland A."/>
            <person name="Larimer J."/>
            <person name="McCowan C."/>
            <person name="Murphy C."/>
            <person name="Pearson M."/>
            <person name="Poon T.W."/>
            <person name="Priest M."/>
            <person name="Roberts A."/>
            <person name="Saif S."/>
            <person name="Shea T."/>
            <person name="Sisk P."/>
            <person name="Sykes S."/>
            <person name="Wortman J."/>
            <person name="Nusbaum C."/>
            <person name="Birren B."/>
        </authorList>
    </citation>
    <scope>NUCLEOTIDE SEQUENCE [LARGE SCALE GENOMIC DNA]</scope>
    <source>
        <strain evidence="5 6">ATCC 700293</strain>
    </source>
</reference>
<dbReference type="InterPro" id="IPR017871">
    <property type="entry name" value="ABC_transporter-like_CS"/>
</dbReference>
<feature type="domain" description="ABC transporter" evidence="4">
    <location>
        <begin position="4"/>
        <end position="260"/>
    </location>
</feature>
<keyword evidence="1" id="KW-0547">Nucleotide-binding</keyword>
<evidence type="ECO:0000256" key="2">
    <source>
        <dbReference type="ARBA" id="ARBA00022840"/>
    </source>
</evidence>
<feature type="region of interest" description="Disordered" evidence="3">
    <location>
        <begin position="562"/>
        <end position="620"/>
    </location>
</feature>
<dbReference type="Pfam" id="PF00005">
    <property type="entry name" value="ABC_tran"/>
    <property type="match status" value="2"/>
</dbReference>
<evidence type="ECO:0000256" key="3">
    <source>
        <dbReference type="SAM" id="MobiDB-lite"/>
    </source>
</evidence>
<feature type="compositionally biased region" description="Low complexity" evidence="3">
    <location>
        <begin position="562"/>
        <end position="582"/>
    </location>
</feature>
<feature type="domain" description="ABC transporter" evidence="4">
    <location>
        <begin position="327"/>
        <end position="541"/>
    </location>
</feature>
<dbReference type="InterPro" id="IPR037118">
    <property type="entry name" value="Val-tRNA_synth_C_sf"/>
</dbReference>
<dbReference type="PANTHER" id="PTHR42855">
    <property type="entry name" value="ABC TRANSPORTER ATP-BINDING SUBUNIT"/>
    <property type="match status" value="1"/>
</dbReference>
<accession>A0AA87NPR8</accession>
<dbReference type="GO" id="GO:0003677">
    <property type="term" value="F:DNA binding"/>
    <property type="evidence" value="ECO:0007669"/>
    <property type="project" value="InterPro"/>
</dbReference>
<protein>
    <recommendedName>
        <fullName evidence="4">ABC transporter domain-containing protein</fullName>
    </recommendedName>
</protein>
<comment type="caution">
    <text evidence="5">The sequence shown here is derived from an EMBL/GenBank/DDBJ whole genome shotgun (WGS) entry which is preliminary data.</text>
</comment>
<dbReference type="Gene3D" id="1.10.287.380">
    <property type="entry name" value="Valyl-tRNA synthetase, C-terminal domain"/>
    <property type="match status" value="1"/>
</dbReference>
<dbReference type="Proteomes" id="UP000014634">
    <property type="component" value="Unassembled WGS sequence"/>
</dbReference>
<dbReference type="SMART" id="SM00382">
    <property type="entry name" value="AAA"/>
    <property type="match status" value="2"/>
</dbReference>
<evidence type="ECO:0000313" key="5">
    <source>
        <dbReference type="EMBL" id="EPF28483.1"/>
    </source>
</evidence>
<dbReference type="InterPro" id="IPR003593">
    <property type="entry name" value="AAA+_ATPase"/>
</dbReference>
<dbReference type="AlphaFoldDB" id="A0AA87NPR8"/>
<organism evidence="5 6">
    <name type="scientific">Treponema medium ATCC 700293</name>
    <dbReference type="NCBI Taxonomy" id="1125700"/>
    <lineage>
        <taxon>Bacteria</taxon>
        <taxon>Pseudomonadati</taxon>
        <taxon>Spirochaetota</taxon>
        <taxon>Spirochaetia</taxon>
        <taxon>Spirochaetales</taxon>
        <taxon>Treponemataceae</taxon>
        <taxon>Treponema</taxon>
    </lineage>
</organism>
<evidence type="ECO:0000313" key="6">
    <source>
        <dbReference type="Proteomes" id="UP000014634"/>
    </source>
</evidence>
<name>A0AA87NPR8_TREMD</name>
<dbReference type="Pfam" id="PF12848">
    <property type="entry name" value="ABC_tran_Xtn"/>
    <property type="match status" value="1"/>
</dbReference>
<feature type="compositionally biased region" description="Polar residues" evidence="3">
    <location>
        <begin position="590"/>
        <end position="604"/>
    </location>
</feature>
<dbReference type="GO" id="GO:0016887">
    <property type="term" value="F:ATP hydrolysis activity"/>
    <property type="evidence" value="ECO:0007669"/>
    <property type="project" value="InterPro"/>
</dbReference>